<dbReference type="InterPro" id="IPR057421">
    <property type="entry name" value="CGLA_M"/>
</dbReference>
<evidence type="ECO:0000259" key="1">
    <source>
        <dbReference type="Pfam" id="PF25290"/>
    </source>
</evidence>
<feature type="domain" description="Lambda-carrageenase beta-propeller" evidence="3">
    <location>
        <begin position="96"/>
        <end position="407"/>
    </location>
</feature>
<sequence>MDTKQILTVLVMSCFYSTGHVAYSQSQAIDFETSNQWSIDQSLWAVTTEKASSGTRSLKLSITEDQLKKSPALISIETDHTIQKVRTAKWNKETVVIGASYEGALLAISQDGFIQWKNKLSGFMIHDIWCADVTGDGNDEVIVANADGTIYCLDSRGLVLWTFQPSEVPMYAVTVVHKNDETYVVCGGFDLNIYYLSAQGEPLKNIASSTYSIEKPWGKDYLPPKNLHFANFLRPMLKADGTEMLVVHGSQNNMQGSGSIYLFDVMADLPFTKVAVKAKTPLGEFRISDADGNGRQEIVMGFSGHQNSTHAVRLDLTSGMTKDDWEEYDIKGLGFGYSVLQPELIKDGGKDKYLFLVGNHIVLVNADFSDTGEEKLESQYAYNDMWKDNSKIILASAQSGGSNIHILDTSHPDWKEAYINLNPSGKIQKIINNTATYRNHLAAYTKPASEREPLPVYLMTEDTDNGLAKEVANNIRANYTSPIFLGGSHMGQAENWDRSTMANEKYKNRRDARRSYIYTQQQAIDHITAWYAGEPGIAYWGGHGNDPYMFQRSTTEQIIDFAGGKKTILIYPELEDHSADFAWVMDDLFYPLADYASTRNTNIFVRTKHNFWQANIYLPMWEQVLDGSYSQVFVPSMEETSDKAMDISVAGRVGVWASGAFDSWGTRSVPDNPSFDRSRQFSHQRLPNHFMRHIVYHLSYGAQYINNFSVDQDYMSFIWELLAKGALYVPKSEEIVSFSPVHLGMRSPDEHYLNEGSSLKWSTFYNEEFEAENKFVFSRQNATWMAAKVNDWDFSSFASGVKDRRQNFLPNYPNGLVLITPPQEGVYAKTGVSRGALTDHLHPLYKNITKEYVTDGRHYYSSTGEQYDAGTHAAQVKQDIIDGATKIPVTVTGDVAWVVAQTSPKHLRLTIIDNGYLNPDDRQAVVTFNTITPVKMKDILDGTSYNINDPSEVKVEVPCGLFRFIDIELSSEL</sequence>
<evidence type="ECO:0000313" key="5">
    <source>
        <dbReference type="Proteomes" id="UP001062165"/>
    </source>
</evidence>
<feature type="domain" description="Lambda-carrageenase C-terminal" evidence="2">
    <location>
        <begin position="890"/>
        <end position="968"/>
    </location>
</feature>
<dbReference type="Gene3D" id="2.130.10.10">
    <property type="entry name" value="YVTN repeat-like/Quinoprotein amine dehydrogenase"/>
    <property type="match status" value="1"/>
</dbReference>
<dbReference type="Pfam" id="PF25291">
    <property type="entry name" value="CGLA_C"/>
    <property type="match status" value="1"/>
</dbReference>
<dbReference type="SUPFAM" id="SSF50998">
    <property type="entry name" value="Quinoprotein alcohol dehydrogenase-like"/>
    <property type="match status" value="1"/>
</dbReference>
<keyword evidence="5" id="KW-1185">Reference proteome</keyword>
<feature type="domain" description="Lambda-carrageenase middle" evidence="1">
    <location>
        <begin position="495"/>
        <end position="864"/>
    </location>
</feature>
<dbReference type="InterPro" id="IPR011047">
    <property type="entry name" value="Quinoprotein_ADH-like_sf"/>
</dbReference>
<dbReference type="RefSeq" id="WP_263051114.1">
    <property type="nucleotide sequence ID" value="NZ_CP106735.1"/>
</dbReference>
<organism evidence="4 5">
    <name type="scientific">Reichenbachiella carrageenanivorans</name>
    <dbReference type="NCBI Taxonomy" id="2979869"/>
    <lineage>
        <taxon>Bacteria</taxon>
        <taxon>Pseudomonadati</taxon>
        <taxon>Bacteroidota</taxon>
        <taxon>Cytophagia</taxon>
        <taxon>Cytophagales</taxon>
        <taxon>Reichenbachiellaceae</taxon>
        <taxon>Reichenbachiella</taxon>
    </lineage>
</organism>
<evidence type="ECO:0008006" key="6">
    <source>
        <dbReference type="Google" id="ProtNLM"/>
    </source>
</evidence>
<dbReference type="InterPro" id="IPR057420">
    <property type="entry name" value="Beta-prop_CGLA"/>
</dbReference>
<gene>
    <name evidence="4" type="ORF">N7E81_18630</name>
</gene>
<dbReference type="Pfam" id="PF25292">
    <property type="entry name" value="Beta-prop_CGLA"/>
    <property type="match status" value="1"/>
</dbReference>
<dbReference type="Proteomes" id="UP001062165">
    <property type="component" value="Chromosome"/>
</dbReference>
<accession>A0ABY6CZP2</accession>
<name>A0ABY6CZP2_9BACT</name>
<dbReference type="EMBL" id="CP106735">
    <property type="protein sequence ID" value="UXX79371.1"/>
    <property type="molecule type" value="Genomic_DNA"/>
</dbReference>
<dbReference type="Pfam" id="PF25290">
    <property type="entry name" value="CGLA_M"/>
    <property type="match status" value="1"/>
</dbReference>
<protein>
    <recommendedName>
        <fullName evidence="6">Lambda-carrageenase</fullName>
    </recommendedName>
</protein>
<evidence type="ECO:0000313" key="4">
    <source>
        <dbReference type="EMBL" id="UXX79371.1"/>
    </source>
</evidence>
<dbReference type="InterPro" id="IPR015943">
    <property type="entry name" value="WD40/YVTN_repeat-like_dom_sf"/>
</dbReference>
<reference evidence="4" key="1">
    <citation type="submission" date="2022-10" db="EMBL/GenBank/DDBJ databases">
        <title>Comparative genomics and taxonomic characterization of three novel marine species of genus Reichenbachiella exhibiting antioxidant and polysaccharide degradation activities.</title>
        <authorList>
            <person name="Muhammad N."/>
            <person name="Lee Y.-J."/>
            <person name="Ko J."/>
            <person name="Kim S.-G."/>
        </authorList>
    </citation>
    <scope>NUCLEOTIDE SEQUENCE</scope>
    <source>
        <strain evidence="4">Wsw4-B4</strain>
    </source>
</reference>
<evidence type="ECO:0000259" key="3">
    <source>
        <dbReference type="Pfam" id="PF25292"/>
    </source>
</evidence>
<proteinExistence type="predicted"/>
<evidence type="ECO:0000259" key="2">
    <source>
        <dbReference type="Pfam" id="PF25291"/>
    </source>
</evidence>
<dbReference type="InterPro" id="IPR057422">
    <property type="entry name" value="CGLA_C"/>
</dbReference>